<sequence>MRLVYVNEKGKLSLTKDLREPFPPYAILSHTWGADDEEVVFQDMQDDIWQKKTGRVKLDFCANQARKDGLNHFWIDTCCINKANQSELQEAITSMFRWYATAEKCYAYLADIRYHKRSSDGSYEPWKSAFRGSRWFTRGWTLQELLAPKQVEFYSCEGEYLGNKKSLEDQINEVTCIPIDALRGTPLSVFSVEERLGWAARRSTTKEEDRAYCLSGICGVYMLPIYGEGQHAFDRLKDAIAVAYRNSLFREQPVAPSGSVVASRLKAFEPSAMLEDDLQTQRKRREELLQSLDFDENDARRATISGEDPGTCAWLLQHPDYILWSDPSNMDEHHGFLWIKGHPGAGKSTLMKFAYAVAERKKTESDIVVSFFFNARGVDLERSTLGMYRSLLFQLLSQATDLQHVLDAAPIKPWTLATLTGLFLSATRELGSRRLRCFVDALDECDELEIRAMVDFFEGLGSQVVPSDASLHICLASRHYPTIKVQHGRELILDREHGHYEDIAEYIRCHLEVGTGKQSDDIREKIQAKANGVFLWAVVVIAIVNEEFRWGSIFRAQTRLQEIPPQLSDLFKNILGRDKTKIADLLLALQWILFAVRPLTREEFYFAMAAGLSPEPAKIGPWDPEEVTQDVMNRFVINSSKGLAGMTKSRNPTVQFIHESVRDYLLKENGLSELWPEFGSNLHSLSHDQLKSCCANYLLTDISTYVMDDQELPKASSDARKLLRKTITDMFPFFKYATEYIWRHAEEAVSPVTTQGEFLSSFHLDKWLLVSNILEAYDRRHTASASLMYILAENNCPKLIHLLPRNRETADDKAERYNYPILAAMAKGHRDTVRALLKRTKDNLHENRPALGCDNGNVAVIRVTDREGSTALHWASSRGWDKEVQTLLDLGADVNAQGGYHRSALQAASVCGDERVVQILLSAACGNEKVVQHLLSAGADINAQGGLYGGALQAASFHGHEKVMQILLSAGADVNAQGGLYGGALHAASVYGNEKVVQILLKAGADVNARGGHHDSDLRVAAADDHKNIEVLLNAAGAE</sequence>
<dbReference type="InterPro" id="IPR027417">
    <property type="entry name" value="P-loop_NTPase"/>
</dbReference>
<dbReference type="PANTHER" id="PTHR10622:SF13">
    <property type="entry name" value="NACHT DOMAIN-CONTAINING PROTEIN"/>
    <property type="match status" value="1"/>
</dbReference>
<reference evidence="6 7" key="1">
    <citation type="submission" date="2013-03" db="EMBL/GenBank/DDBJ databases">
        <title>The Genome Sequence of Phialophora europaea CBS 101466.</title>
        <authorList>
            <consortium name="The Broad Institute Genomics Platform"/>
            <person name="Cuomo C."/>
            <person name="de Hoog S."/>
            <person name="Gorbushina A."/>
            <person name="Walker B."/>
            <person name="Young S.K."/>
            <person name="Zeng Q."/>
            <person name="Gargeya S."/>
            <person name="Fitzgerald M."/>
            <person name="Haas B."/>
            <person name="Abouelleil A."/>
            <person name="Allen A.W."/>
            <person name="Alvarado L."/>
            <person name="Arachchi H.M."/>
            <person name="Berlin A.M."/>
            <person name="Chapman S.B."/>
            <person name="Gainer-Dewar J."/>
            <person name="Goldberg J."/>
            <person name="Griggs A."/>
            <person name="Gujja S."/>
            <person name="Hansen M."/>
            <person name="Howarth C."/>
            <person name="Imamovic A."/>
            <person name="Ireland A."/>
            <person name="Larimer J."/>
            <person name="McCowan C."/>
            <person name="Murphy C."/>
            <person name="Pearson M."/>
            <person name="Poon T.W."/>
            <person name="Priest M."/>
            <person name="Roberts A."/>
            <person name="Saif S."/>
            <person name="Shea T."/>
            <person name="Sisk P."/>
            <person name="Sykes S."/>
            <person name="Wortman J."/>
            <person name="Nusbaum C."/>
            <person name="Birren B."/>
        </authorList>
    </citation>
    <scope>NUCLEOTIDE SEQUENCE [LARGE SCALE GENOMIC DNA]</scope>
    <source>
        <strain evidence="6 7">CBS 101466</strain>
    </source>
</reference>
<dbReference type="PROSITE" id="PS50297">
    <property type="entry name" value="ANK_REP_REGION"/>
    <property type="match status" value="2"/>
</dbReference>
<dbReference type="SUPFAM" id="SSF48403">
    <property type="entry name" value="Ankyrin repeat"/>
    <property type="match status" value="1"/>
</dbReference>
<keyword evidence="3" id="KW-0175">Coiled coil</keyword>
<evidence type="ECO:0000259" key="4">
    <source>
        <dbReference type="Pfam" id="PF06985"/>
    </source>
</evidence>
<dbReference type="SMART" id="SM00248">
    <property type="entry name" value="ANK"/>
    <property type="match status" value="5"/>
</dbReference>
<dbReference type="Gene3D" id="1.25.40.20">
    <property type="entry name" value="Ankyrin repeat-containing domain"/>
    <property type="match status" value="2"/>
</dbReference>
<dbReference type="eggNOG" id="KOG0502">
    <property type="taxonomic scope" value="Eukaryota"/>
</dbReference>
<dbReference type="VEuPathDB" id="FungiDB:HMPREF1541_07922"/>
<feature type="domain" description="Nephrocystin 3-like N-terminal" evidence="5">
    <location>
        <begin position="310"/>
        <end position="478"/>
    </location>
</feature>
<evidence type="ECO:0000259" key="5">
    <source>
        <dbReference type="Pfam" id="PF24883"/>
    </source>
</evidence>
<feature type="domain" description="Heterokaryon incompatibility" evidence="4">
    <location>
        <begin position="25"/>
        <end position="111"/>
    </location>
</feature>
<evidence type="ECO:0000256" key="2">
    <source>
        <dbReference type="PROSITE-ProRule" id="PRU00023"/>
    </source>
</evidence>
<feature type="repeat" description="ANK" evidence="2">
    <location>
        <begin position="984"/>
        <end position="1012"/>
    </location>
</feature>
<dbReference type="Pfam" id="PF06985">
    <property type="entry name" value="HET"/>
    <property type="match status" value="1"/>
</dbReference>
<protein>
    <submittedName>
        <fullName evidence="6">Uncharacterized protein</fullName>
    </submittedName>
</protein>
<dbReference type="RefSeq" id="XP_008720467.1">
    <property type="nucleotide sequence ID" value="XM_008722245.1"/>
</dbReference>
<dbReference type="GeneID" id="19975261"/>
<dbReference type="InterPro" id="IPR010730">
    <property type="entry name" value="HET"/>
</dbReference>
<evidence type="ECO:0000313" key="6">
    <source>
        <dbReference type="EMBL" id="ETN36935.1"/>
    </source>
</evidence>
<keyword evidence="7" id="KW-1185">Reference proteome</keyword>
<evidence type="ECO:0000313" key="7">
    <source>
        <dbReference type="Proteomes" id="UP000030752"/>
    </source>
</evidence>
<organism evidence="6 7">
    <name type="scientific">Cyphellophora europaea (strain CBS 101466)</name>
    <name type="common">Phialophora europaea</name>
    <dbReference type="NCBI Taxonomy" id="1220924"/>
    <lineage>
        <taxon>Eukaryota</taxon>
        <taxon>Fungi</taxon>
        <taxon>Dikarya</taxon>
        <taxon>Ascomycota</taxon>
        <taxon>Pezizomycotina</taxon>
        <taxon>Eurotiomycetes</taxon>
        <taxon>Chaetothyriomycetidae</taxon>
        <taxon>Chaetothyriales</taxon>
        <taxon>Cyphellophoraceae</taxon>
        <taxon>Cyphellophora</taxon>
    </lineage>
</organism>
<evidence type="ECO:0000256" key="3">
    <source>
        <dbReference type="SAM" id="Coils"/>
    </source>
</evidence>
<dbReference type="PRINTS" id="PR01415">
    <property type="entry name" value="ANKYRIN"/>
</dbReference>
<dbReference type="SUPFAM" id="SSF52540">
    <property type="entry name" value="P-loop containing nucleoside triphosphate hydrolases"/>
    <property type="match status" value="1"/>
</dbReference>
<dbReference type="InterPro" id="IPR002110">
    <property type="entry name" value="Ankyrin_rpt"/>
</dbReference>
<dbReference type="EMBL" id="KB822724">
    <property type="protein sequence ID" value="ETN36935.1"/>
    <property type="molecule type" value="Genomic_DNA"/>
</dbReference>
<dbReference type="PROSITE" id="PS50088">
    <property type="entry name" value="ANK_REPEAT"/>
    <property type="match status" value="3"/>
</dbReference>
<keyword evidence="2" id="KW-0040">ANK repeat</keyword>
<evidence type="ECO:0000256" key="1">
    <source>
        <dbReference type="ARBA" id="ARBA00022737"/>
    </source>
</evidence>
<dbReference type="Pfam" id="PF12796">
    <property type="entry name" value="Ank_2"/>
    <property type="match status" value="2"/>
</dbReference>
<feature type="repeat" description="ANK" evidence="2">
    <location>
        <begin position="867"/>
        <end position="899"/>
    </location>
</feature>
<accession>W2RKV0</accession>
<dbReference type="STRING" id="1220924.W2RKV0"/>
<dbReference type="HOGENOM" id="CLU_000288_34_14_1"/>
<dbReference type="Gene3D" id="3.40.50.300">
    <property type="entry name" value="P-loop containing nucleotide triphosphate hydrolases"/>
    <property type="match status" value="1"/>
</dbReference>
<feature type="coiled-coil region" evidence="3">
    <location>
        <begin position="271"/>
        <end position="298"/>
    </location>
</feature>
<dbReference type="Pfam" id="PF24883">
    <property type="entry name" value="NPHP3_N"/>
    <property type="match status" value="1"/>
</dbReference>
<dbReference type="InterPro" id="IPR036770">
    <property type="entry name" value="Ankyrin_rpt-contain_sf"/>
</dbReference>
<gene>
    <name evidence="6" type="ORF">HMPREF1541_07922</name>
</gene>
<dbReference type="PANTHER" id="PTHR10622">
    <property type="entry name" value="HET DOMAIN-CONTAINING PROTEIN"/>
    <property type="match status" value="1"/>
</dbReference>
<name>W2RKV0_CYPE1</name>
<proteinExistence type="predicted"/>
<dbReference type="InParanoid" id="W2RKV0"/>
<dbReference type="Proteomes" id="UP000030752">
    <property type="component" value="Unassembled WGS sequence"/>
</dbReference>
<dbReference type="AlphaFoldDB" id="W2RKV0"/>
<dbReference type="OrthoDB" id="194358at2759"/>
<dbReference type="InterPro" id="IPR056884">
    <property type="entry name" value="NPHP3-like_N"/>
</dbReference>
<keyword evidence="1" id="KW-0677">Repeat</keyword>
<feature type="repeat" description="ANK" evidence="2">
    <location>
        <begin position="951"/>
        <end position="979"/>
    </location>
</feature>